<dbReference type="InterPro" id="IPR010730">
    <property type="entry name" value="HET"/>
</dbReference>
<dbReference type="EMBL" id="CABFNO020001527">
    <property type="protein sequence ID" value="CAG9994286.1"/>
    <property type="molecule type" value="Genomic_DNA"/>
</dbReference>
<evidence type="ECO:0000259" key="1">
    <source>
        <dbReference type="Pfam" id="PF06985"/>
    </source>
</evidence>
<accession>A0A9N9US12</accession>
<keyword evidence="3" id="KW-1185">Reference proteome</keyword>
<evidence type="ECO:0000313" key="2">
    <source>
        <dbReference type="EMBL" id="CAG9994286.1"/>
    </source>
</evidence>
<reference evidence="2" key="1">
    <citation type="submission" date="2021-10" db="EMBL/GenBank/DDBJ databases">
        <authorList>
            <person name="Piombo E."/>
        </authorList>
    </citation>
    <scope>NUCLEOTIDE SEQUENCE</scope>
</reference>
<evidence type="ECO:0000313" key="3">
    <source>
        <dbReference type="Proteomes" id="UP000754883"/>
    </source>
</evidence>
<sequence length="720" mass="82674">MLCSACIAALTTDIEERMCRDASLIQNLDKRVHHPSSKSFYKATEDKCYICLNLLHLWEHKFKLRLPFPSQLDGETLLESGDKISGALHFSHFYLSRGETSFHPVSWPESSLDESFAIIIYLEDSYKNAVQPWSIETILVSFVVNPYNHVQQLLPKRNLSGNTGHDASFWEVQEWLRACSDSHQACKAIYGSTGTRPTRIVNLSHAKDFGIVRVQDGDVSFCAPYATLSHCWGASPHTRLLKENRAAFCHGVLVSQLPRVYQEAIDIGLRLGVQYLWIDSLCIVQDDEADWLREASRMFDIYRNALINIGATGPSDGHGTCFIERDRNLLGPCLFNKQTGQHVDSEPEHPQTTWHVVEERFWIDRLHRQALNRRAWVLQERLISPRMVHFGADQIYWECHELHACEVYPKGPLAMHELQALKAVHTAVILQVFAARNPRREVHSIYPTIGSSQNELALFSWSDIIWQYGRLELTVPSDRLIALSGLARHMQDLVQDEYVAGLWRSAMITGLLWRVNHRERQRDGEETAARRLVGAHVPSWSWASMHGNIYTLLTPDANLKKGGLDVHIAIKDIALEHVGDRYGNLHSAVLKVECRLWPAAFLDERLRYRYRRWFGTQLPFIDIGHEEWKPPQEFDCYPDEPLQLGDIDMGANLYLMPVASVRRDELVGTEGLILRRYEDAEEKDVWYERFGYFQRYLSKDDFVTMAERAQDGAAGVIEII</sequence>
<name>A0A9N9US12_9HYPO</name>
<dbReference type="OrthoDB" id="5362512at2759"/>
<comment type="caution">
    <text evidence="2">The sequence shown here is derived from an EMBL/GenBank/DDBJ whole genome shotgun (WGS) entry which is preliminary data.</text>
</comment>
<gene>
    <name evidence="2" type="ORF">CBYS24578_00013359</name>
</gene>
<protein>
    <recommendedName>
        <fullName evidence="1">Heterokaryon incompatibility domain-containing protein</fullName>
    </recommendedName>
</protein>
<organism evidence="2 3">
    <name type="scientific">Clonostachys byssicola</name>
    <dbReference type="NCBI Taxonomy" id="160290"/>
    <lineage>
        <taxon>Eukaryota</taxon>
        <taxon>Fungi</taxon>
        <taxon>Dikarya</taxon>
        <taxon>Ascomycota</taxon>
        <taxon>Pezizomycotina</taxon>
        <taxon>Sordariomycetes</taxon>
        <taxon>Hypocreomycetidae</taxon>
        <taxon>Hypocreales</taxon>
        <taxon>Bionectriaceae</taxon>
        <taxon>Clonostachys</taxon>
    </lineage>
</organism>
<dbReference type="PANTHER" id="PTHR33112:SF15">
    <property type="entry name" value="HETEROKARYON INCOMPATIBILITY DOMAIN-CONTAINING PROTEIN"/>
    <property type="match status" value="1"/>
</dbReference>
<feature type="domain" description="Heterokaryon incompatibility" evidence="1">
    <location>
        <begin position="225"/>
        <end position="380"/>
    </location>
</feature>
<dbReference type="PANTHER" id="PTHR33112">
    <property type="entry name" value="DOMAIN PROTEIN, PUTATIVE-RELATED"/>
    <property type="match status" value="1"/>
</dbReference>
<dbReference type="AlphaFoldDB" id="A0A9N9US12"/>
<dbReference type="Pfam" id="PF06985">
    <property type="entry name" value="HET"/>
    <property type="match status" value="1"/>
</dbReference>
<dbReference type="Proteomes" id="UP000754883">
    <property type="component" value="Unassembled WGS sequence"/>
</dbReference>
<proteinExistence type="predicted"/>